<name>A0ACA9KHH7_9GLOM</name>
<evidence type="ECO:0000313" key="1">
    <source>
        <dbReference type="EMBL" id="CAG8472240.1"/>
    </source>
</evidence>
<proteinExistence type="predicted"/>
<comment type="caution">
    <text evidence="1">The sequence shown here is derived from an EMBL/GenBank/DDBJ whole genome shotgun (WGS) entry which is preliminary data.</text>
</comment>
<organism evidence="1 2">
    <name type="scientific">Acaulospora colombiana</name>
    <dbReference type="NCBI Taxonomy" id="27376"/>
    <lineage>
        <taxon>Eukaryota</taxon>
        <taxon>Fungi</taxon>
        <taxon>Fungi incertae sedis</taxon>
        <taxon>Mucoromycota</taxon>
        <taxon>Glomeromycotina</taxon>
        <taxon>Glomeromycetes</taxon>
        <taxon>Diversisporales</taxon>
        <taxon>Acaulosporaceae</taxon>
        <taxon>Acaulospora</taxon>
    </lineage>
</organism>
<gene>
    <name evidence="1" type="ORF">ACOLOM_LOCUS1641</name>
</gene>
<reference evidence="1" key="1">
    <citation type="submission" date="2021-06" db="EMBL/GenBank/DDBJ databases">
        <authorList>
            <person name="Kallberg Y."/>
            <person name="Tangrot J."/>
            <person name="Rosling A."/>
        </authorList>
    </citation>
    <scope>NUCLEOTIDE SEQUENCE</scope>
    <source>
        <strain evidence="1">CL356</strain>
    </source>
</reference>
<keyword evidence="2" id="KW-1185">Reference proteome</keyword>
<sequence>MEMIQLLEGVDFNSLYKPRIYVAADNDKLSCEKIKNFENRKGGVENVDFVVRIIPRSRRVGQSWVSTPFSVIKALFASVNIVLLGLPDLSQNPLSVWQAVAQICG</sequence>
<protein>
    <submittedName>
        <fullName evidence="1">6021_t:CDS:1</fullName>
    </submittedName>
</protein>
<dbReference type="Proteomes" id="UP000789525">
    <property type="component" value="Unassembled WGS sequence"/>
</dbReference>
<accession>A0ACA9KHH7</accession>
<dbReference type="EMBL" id="CAJVPT010001978">
    <property type="protein sequence ID" value="CAG8472240.1"/>
    <property type="molecule type" value="Genomic_DNA"/>
</dbReference>
<evidence type="ECO:0000313" key="2">
    <source>
        <dbReference type="Proteomes" id="UP000789525"/>
    </source>
</evidence>